<protein>
    <submittedName>
        <fullName evidence="1">Uncharacterized protein</fullName>
    </submittedName>
</protein>
<dbReference type="KEGG" id="cro:ROD_35271"/>
<reference evidence="1 2" key="1">
    <citation type="journal article" date="2010" name="J. Bacteriol.">
        <title>The Citrobacter rodentium genome sequence reveals convergent evolution with human pathogenic Escherichia coli.</title>
        <authorList>
            <person name="Petty N.K."/>
            <person name="Bulgin R."/>
            <person name="Crepin V.F."/>
            <person name="Cerdeno-Tarraga A.M."/>
            <person name="Schroeder G.N."/>
            <person name="Quail M.A."/>
            <person name="Lennard N."/>
            <person name="Corton C."/>
            <person name="Barron A."/>
            <person name="Clark L."/>
            <person name="Toribio A.L."/>
            <person name="Parkhill J."/>
            <person name="Dougan G."/>
            <person name="Frankel G."/>
            <person name="Thomson N.R."/>
        </authorList>
    </citation>
    <scope>NUCLEOTIDE SEQUENCE [LARGE SCALE GENOMIC DNA]</scope>
    <source>
        <strain evidence="1 2">ICC168</strain>
    </source>
</reference>
<accession>D2TQV4</accession>
<keyword evidence="2" id="KW-1185">Reference proteome</keyword>
<gene>
    <name evidence="1" type="ordered locus">ROD_35271</name>
</gene>
<dbReference type="EMBL" id="FN543502">
    <property type="protein sequence ID" value="CBG90240.1"/>
    <property type="molecule type" value="Genomic_DNA"/>
</dbReference>
<name>D2TQV4_CITRI</name>
<sequence length="71" mass="7650">MAGFLLLELRTLHRISFDYSPQAAHPFGASATSTLFNAYGVSPSPGTTIQRTQPMAEFLLSGFIQLSSDGE</sequence>
<proteinExistence type="predicted"/>
<evidence type="ECO:0000313" key="1">
    <source>
        <dbReference type="EMBL" id="CBG90240.1"/>
    </source>
</evidence>
<organism evidence="1 2">
    <name type="scientific">Citrobacter rodentium (strain ICC168)</name>
    <name type="common">Citrobacter freundii biotype 4280</name>
    <dbReference type="NCBI Taxonomy" id="637910"/>
    <lineage>
        <taxon>Bacteria</taxon>
        <taxon>Pseudomonadati</taxon>
        <taxon>Pseudomonadota</taxon>
        <taxon>Gammaproteobacteria</taxon>
        <taxon>Enterobacterales</taxon>
        <taxon>Enterobacteriaceae</taxon>
        <taxon>Citrobacter</taxon>
    </lineage>
</organism>
<dbReference type="HOGENOM" id="CLU_2732739_0_0_6"/>
<dbReference type="AlphaFoldDB" id="D2TQV4"/>
<dbReference type="Proteomes" id="UP000001889">
    <property type="component" value="Chromosome"/>
</dbReference>
<dbReference type="eggNOG" id="ENOG5030SZT">
    <property type="taxonomic scope" value="Bacteria"/>
</dbReference>
<evidence type="ECO:0000313" key="2">
    <source>
        <dbReference type="Proteomes" id="UP000001889"/>
    </source>
</evidence>